<protein>
    <submittedName>
        <fullName evidence="1">Uncharacterized protein</fullName>
    </submittedName>
</protein>
<reference evidence="1 2" key="1">
    <citation type="submission" date="2018-10" db="EMBL/GenBank/DDBJ databases">
        <title>Brevibacterium genomes from Austrain hard cheese rinds.</title>
        <authorList>
            <person name="Anast J.M."/>
            <person name="Dzieciol M."/>
            <person name="Schultz D.L."/>
            <person name="Mann E."/>
            <person name="Wagner M."/>
            <person name="Schmitz-Esser S."/>
        </authorList>
    </citation>
    <scope>NUCLEOTIDE SEQUENCE [LARGE SCALE GENOMIC DNA]</scope>
    <source>
        <strain evidence="1 2">L261</strain>
    </source>
</reference>
<accession>A0A4Z0KG26</accession>
<dbReference type="Proteomes" id="UP000297736">
    <property type="component" value="Unassembled WGS sequence"/>
</dbReference>
<gene>
    <name evidence="1" type="ORF">EB834_20010</name>
</gene>
<evidence type="ECO:0000313" key="1">
    <source>
        <dbReference type="EMBL" id="TGD36359.1"/>
    </source>
</evidence>
<sequence length="114" mass="12721">MPETLTEALDMSHAERMQAITNLYLYLEDLTGHELAQAPRNADGDIEIESLLGLDLYTQMTAHLGEKPLQLTDFEHSTFQTLAGIEELVRLAYLSLDERAAALAETSKTTLDKQ</sequence>
<evidence type="ECO:0000313" key="2">
    <source>
        <dbReference type="Proteomes" id="UP000297736"/>
    </source>
</evidence>
<dbReference type="EMBL" id="RHFF01000040">
    <property type="protein sequence ID" value="TGD36359.1"/>
    <property type="molecule type" value="Genomic_DNA"/>
</dbReference>
<comment type="caution">
    <text evidence="1">The sequence shown here is derived from an EMBL/GenBank/DDBJ whole genome shotgun (WGS) entry which is preliminary data.</text>
</comment>
<dbReference type="AlphaFoldDB" id="A0A4Z0KG26"/>
<proteinExistence type="predicted"/>
<organism evidence="1 2">
    <name type="scientific">Brevibacterium aurantiacum</name>
    <dbReference type="NCBI Taxonomy" id="273384"/>
    <lineage>
        <taxon>Bacteria</taxon>
        <taxon>Bacillati</taxon>
        <taxon>Actinomycetota</taxon>
        <taxon>Actinomycetes</taxon>
        <taxon>Micrococcales</taxon>
        <taxon>Brevibacteriaceae</taxon>
        <taxon>Brevibacterium</taxon>
    </lineage>
</organism>
<name>A0A4Z0KG26_BREAU</name>